<dbReference type="Pfam" id="PF00126">
    <property type="entry name" value="HTH_1"/>
    <property type="match status" value="1"/>
</dbReference>
<evidence type="ECO:0000313" key="7">
    <source>
        <dbReference type="EMBL" id="SFI77094.1"/>
    </source>
</evidence>
<keyword evidence="4" id="KW-0804">Transcription</keyword>
<dbReference type="RefSeq" id="WP_091011798.1">
    <property type="nucleotide sequence ID" value="NZ_CP041743.1"/>
</dbReference>
<evidence type="ECO:0000256" key="5">
    <source>
        <dbReference type="SAM" id="MobiDB-lite"/>
    </source>
</evidence>
<evidence type="ECO:0000256" key="2">
    <source>
        <dbReference type="ARBA" id="ARBA00023015"/>
    </source>
</evidence>
<comment type="similarity">
    <text evidence="1">Belongs to the LysR transcriptional regulatory family.</text>
</comment>
<dbReference type="SUPFAM" id="SSF53850">
    <property type="entry name" value="Periplasmic binding protein-like II"/>
    <property type="match status" value="1"/>
</dbReference>
<sequence>MDREIFKLFVEVAELGSISRVAALRQTVQSNISRQIAEFERECGGRLFERTGRGVKLTGFGERIIPRIRAWIADTDQLFNEIQTSSGAPFGEVRIGILPSTAHPLITTLCERINSSYPDIRLNVRESQLGEVETWLDSGRVDLAILFHAERAMTTERLATLATIETYLVGAPDSPVLQREAVEFRRLADLPLILPGRPNRLRNLLDDEARLAGIELRTVLEADSLAVQREVAASGRGYAVLGPWAIAPDVRAGRLRAARIIKPNITRFVTLASSRQGTMTPALRIVIATLKSVASELSESGGYDGLAAQGIDRHERVAPARDATTKQKRSDRSIPTSRKK</sequence>
<dbReference type="InterPro" id="IPR036388">
    <property type="entry name" value="WH-like_DNA-bd_sf"/>
</dbReference>
<dbReference type="AlphaFoldDB" id="A0A1I3KXG2"/>
<organism evidence="7 8">
    <name type="scientific">Paraburkholderia megapolitana</name>
    <dbReference type="NCBI Taxonomy" id="420953"/>
    <lineage>
        <taxon>Bacteria</taxon>
        <taxon>Pseudomonadati</taxon>
        <taxon>Pseudomonadota</taxon>
        <taxon>Betaproteobacteria</taxon>
        <taxon>Burkholderiales</taxon>
        <taxon>Burkholderiaceae</taxon>
        <taxon>Paraburkholderia</taxon>
    </lineage>
</organism>
<dbReference type="OrthoDB" id="8587114at2"/>
<gene>
    <name evidence="7" type="ORF">SAMN05192543_104160</name>
</gene>
<protein>
    <submittedName>
        <fullName evidence="7">Transcriptional regulator, LysR family</fullName>
    </submittedName>
</protein>
<dbReference type="GO" id="GO:0003677">
    <property type="term" value="F:DNA binding"/>
    <property type="evidence" value="ECO:0007669"/>
    <property type="project" value="UniProtKB-KW"/>
</dbReference>
<dbReference type="GO" id="GO:0003700">
    <property type="term" value="F:DNA-binding transcription factor activity"/>
    <property type="evidence" value="ECO:0007669"/>
    <property type="project" value="InterPro"/>
</dbReference>
<keyword evidence="8" id="KW-1185">Reference proteome</keyword>
<dbReference type="SUPFAM" id="SSF46785">
    <property type="entry name" value="Winged helix' DNA-binding domain"/>
    <property type="match status" value="1"/>
</dbReference>
<feature type="compositionally biased region" description="Basic and acidic residues" evidence="5">
    <location>
        <begin position="311"/>
        <end position="332"/>
    </location>
</feature>
<dbReference type="InterPro" id="IPR005119">
    <property type="entry name" value="LysR_subst-bd"/>
</dbReference>
<dbReference type="GO" id="GO:0005829">
    <property type="term" value="C:cytosol"/>
    <property type="evidence" value="ECO:0007669"/>
    <property type="project" value="TreeGrafter"/>
</dbReference>
<dbReference type="STRING" id="420953.SAMN05192543_104160"/>
<accession>A0A1I3KXG2</accession>
<dbReference type="Gene3D" id="3.40.190.290">
    <property type="match status" value="1"/>
</dbReference>
<dbReference type="InterPro" id="IPR000847">
    <property type="entry name" value="LysR_HTH_N"/>
</dbReference>
<dbReference type="PROSITE" id="PS50931">
    <property type="entry name" value="HTH_LYSR"/>
    <property type="match status" value="1"/>
</dbReference>
<proteinExistence type="inferred from homology"/>
<dbReference type="InterPro" id="IPR050950">
    <property type="entry name" value="HTH-type_LysR_regulators"/>
</dbReference>
<dbReference type="Pfam" id="PF03466">
    <property type="entry name" value="LysR_substrate"/>
    <property type="match status" value="1"/>
</dbReference>
<evidence type="ECO:0000256" key="1">
    <source>
        <dbReference type="ARBA" id="ARBA00009437"/>
    </source>
</evidence>
<evidence type="ECO:0000313" key="8">
    <source>
        <dbReference type="Proteomes" id="UP000199548"/>
    </source>
</evidence>
<reference evidence="7 8" key="1">
    <citation type="submission" date="2016-10" db="EMBL/GenBank/DDBJ databases">
        <authorList>
            <person name="de Groot N.N."/>
        </authorList>
    </citation>
    <scope>NUCLEOTIDE SEQUENCE [LARGE SCALE GENOMIC DNA]</scope>
    <source>
        <strain evidence="7 8">LMG 23650</strain>
    </source>
</reference>
<dbReference type="Gene3D" id="1.10.10.10">
    <property type="entry name" value="Winged helix-like DNA-binding domain superfamily/Winged helix DNA-binding domain"/>
    <property type="match status" value="1"/>
</dbReference>
<keyword evidence="3" id="KW-0238">DNA-binding</keyword>
<dbReference type="EMBL" id="FOQU01000004">
    <property type="protein sequence ID" value="SFI77094.1"/>
    <property type="molecule type" value="Genomic_DNA"/>
</dbReference>
<evidence type="ECO:0000256" key="4">
    <source>
        <dbReference type="ARBA" id="ARBA00023163"/>
    </source>
</evidence>
<dbReference type="Proteomes" id="UP000199548">
    <property type="component" value="Unassembled WGS sequence"/>
</dbReference>
<dbReference type="InterPro" id="IPR036390">
    <property type="entry name" value="WH_DNA-bd_sf"/>
</dbReference>
<name>A0A1I3KXG2_9BURK</name>
<evidence type="ECO:0000256" key="3">
    <source>
        <dbReference type="ARBA" id="ARBA00023125"/>
    </source>
</evidence>
<evidence type="ECO:0000259" key="6">
    <source>
        <dbReference type="PROSITE" id="PS50931"/>
    </source>
</evidence>
<feature type="domain" description="HTH lysR-type" evidence="6">
    <location>
        <begin position="1"/>
        <end position="58"/>
    </location>
</feature>
<dbReference type="PANTHER" id="PTHR30419">
    <property type="entry name" value="HTH-TYPE TRANSCRIPTIONAL REGULATOR YBHD"/>
    <property type="match status" value="1"/>
</dbReference>
<feature type="region of interest" description="Disordered" evidence="5">
    <location>
        <begin position="308"/>
        <end position="340"/>
    </location>
</feature>
<keyword evidence="2" id="KW-0805">Transcription regulation</keyword>